<dbReference type="PROSITE" id="PS50007">
    <property type="entry name" value="PIPLC_X_DOMAIN"/>
    <property type="match status" value="1"/>
</dbReference>
<organism evidence="2 3">
    <name type="scientific">Schaalia turicensis</name>
    <dbReference type="NCBI Taxonomy" id="131111"/>
    <lineage>
        <taxon>Bacteria</taxon>
        <taxon>Bacillati</taxon>
        <taxon>Actinomycetota</taxon>
        <taxon>Actinomycetes</taxon>
        <taxon>Actinomycetales</taxon>
        <taxon>Actinomycetaceae</taxon>
        <taxon>Schaalia</taxon>
    </lineage>
</organism>
<dbReference type="InterPro" id="IPR017946">
    <property type="entry name" value="PLC-like_Pdiesterase_TIM-brl"/>
</dbReference>
<dbReference type="Proteomes" id="UP000234545">
    <property type="component" value="Unassembled WGS sequence"/>
</dbReference>
<dbReference type="CDD" id="cd08561">
    <property type="entry name" value="GDPD_cytoplasmic_ScUgpQ2_like"/>
    <property type="match status" value="1"/>
</dbReference>
<dbReference type="OrthoDB" id="5241788at2"/>
<dbReference type="RefSeq" id="WP_101627368.1">
    <property type="nucleotide sequence ID" value="NZ_JBCOMK010000002.1"/>
</dbReference>
<dbReference type="Pfam" id="PF03009">
    <property type="entry name" value="GDPD"/>
    <property type="match status" value="1"/>
</dbReference>
<accession>A0A2I1I6Z7</accession>
<evidence type="ECO:0000259" key="1">
    <source>
        <dbReference type="PROSITE" id="PS51704"/>
    </source>
</evidence>
<dbReference type="PROSITE" id="PS51704">
    <property type="entry name" value="GP_PDE"/>
    <property type="match status" value="1"/>
</dbReference>
<evidence type="ECO:0000313" key="3">
    <source>
        <dbReference type="Proteomes" id="UP000234545"/>
    </source>
</evidence>
<gene>
    <name evidence="2" type="ORF">CYJ25_01045</name>
</gene>
<dbReference type="EMBL" id="PKKJ01000001">
    <property type="protein sequence ID" value="PKY66861.1"/>
    <property type="molecule type" value="Genomic_DNA"/>
</dbReference>
<dbReference type="GO" id="GO:0008081">
    <property type="term" value="F:phosphoric diester hydrolase activity"/>
    <property type="evidence" value="ECO:0007669"/>
    <property type="project" value="InterPro"/>
</dbReference>
<dbReference type="InterPro" id="IPR030395">
    <property type="entry name" value="GP_PDE_dom"/>
</dbReference>
<dbReference type="PANTHER" id="PTHR43805:SF1">
    <property type="entry name" value="GP-PDE DOMAIN-CONTAINING PROTEIN"/>
    <property type="match status" value="1"/>
</dbReference>
<protein>
    <submittedName>
        <fullName evidence="2">Glycerophosphodiester phosphodiesterase</fullName>
    </submittedName>
</protein>
<evidence type="ECO:0000313" key="2">
    <source>
        <dbReference type="EMBL" id="PKY66861.1"/>
    </source>
</evidence>
<dbReference type="PANTHER" id="PTHR43805">
    <property type="entry name" value="GLYCEROPHOSPHORYL DIESTER PHOSPHODIESTERASE"/>
    <property type="match status" value="1"/>
</dbReference>
<dbReference type="Gene3D" id="3.20.20.190">
    <property type="entry name" value="Phosphatidylinositol (PI) phosphodiesterase"/>
    <property type="match status" value="1"/>
</dbReference>
<reference evidence="2 3" key="1">
    <citation type="submission" date="2017-12" db="EMBL/GenBank/DDBJ databases">
        <title>Phylogenetic diversity of female urinary microbiome.</title>
        <authorList>
            <person name="Thomas-White K."/>
            <person name="Wolfe A.J."/>
        </authorList>
    </citation>
    <scope>NUCLEOTIDE SEQUENCE [LARGE SCALE GENOMIC DNA]</scope>
    <source>
        <strain evidence="2 3">UMB0250</strain>
    </source>
</reference>
<proteinExistence type="predicted"/>
<dbReference type="AlphaFoldDB" id="A0A2I1I6Z7"/>
<name>A0A2I1I6Z7_9ACTO</name>
<comment type="caution">
    <text evidence="2">The sequence shown here is derived from an EMBL/GenBank/DDBJ whole genome shotgun (WGS) entry which is preliminary data.</text>
</comment>
<dbReference type="SUPFAM" id="SSF51695">
    <property type="entry name" value="PLC-like phosphodiesterases"/>
    <property type="match status" value="1"/>
</dbReference>
<dbReference type="GO" id="GO:0006629">
    <property type="term" value="P:lipid metabolic process"/>
    <property type="evidence" value="ECO:0007669"/>
    <property type="project" value="InterPro"/>
</dbReference>
<feature type="domain" description="GP-PDE" evidence="1">
    <location>
        <begin position="10"/>
        <end position="250"/>
    </location>
</feature>
<sequence>MIPVSSRVGPIILAHRGGNEVAPENSLEAFADARQLGIRHIETDVHLTADGKVVVHHDPMIDRVYNGSGLIAQMTWDELKTYTNDHGDRIPLLSEALETFPDLYFNIDAKVPGVEGPLLDVVRQAHAENRVVLASFNERRLKWLREQSQGQIATSLGSQSVVRLVAAAKSATKTRTWRIPGSHQGVVAAQVPLSFGPVTVVDRRFVAAAHSHGLAVHVWTVDEIDDLNQLIALGVDGFVTNKPKYLRDYLIDRGLWEELPAPGAMRGQHPRD</sequence>